<keyword evidence="1" id="KW-0812">Transmembrane</keyword>
<dbReference type="HOGENOM" id="CLU_3130693_0_0_2"/>
<accession>A0A0A7GJ22</accession>
<reference evidence="2 3" key="1">
    <citation type="journal article" date="2015" name="Appl. Environ. Microbiol.">
        <title>The Geoglobus acetivorans genome: Fe(III) reduction, acetate utilization, autotrophic growth, and degradation of aromatic compounds in a hyperthermophilic archaeon.</title>
        <authorList>
            <person name="Mardanov A.V."/>
            <person name="Slododkina G.B."/>
            <person name="Slobodkin A.I."/>
            <person name="Beletsky A.V."/>
            <person name="Gavrilov S.N."/>
            <person name="Kublanov I.V."/>
            <person name="Bonch-Osmolovskaya E.A."/>
            <person name="Skryabin K.G."/>
            <person name="Ravin N.V."/>
        </authorList>
    </citation>
    <scope>NUCLEOTIDE SEQUENCE [LARGE SCALE GENOMIC DNA]</scope>
    <source>
        <strain evidence="2 3">SBH6</strain>
    </source>
</reference>
<dbReference type="STRING" id="565033.GACE_1932"/>
<gene>
    <name evidence="2" type="ORF">GACE_1932</name>
</gene>
<evidence type="ECO:0000313" key="2">
    <source>
        <dbReference type="EMBL" id="AIY90957.1"/>
    </source>
</evidence>
<dbReference type="AlphaFoldDB" id="A0A0A7GJ22"/>
<feature type="transmembrane region" description="Helical" evidence="1">
    <location>
        <begin position="32"/>
        <end position="48"/>
    </location>
</feature>
<evidence type="ECO:0000313" key="3">
    <source>
        <dbReference type="Proteomes" id="UP000030624"/>
    </source>
</evidence>
<sequence>MENPVLLSLIKYLESVLIPVAFCLLYRKAKTFLVFLPMPVIMGYLFWIV</sequence>
<protein>
    <submittedName>
        <fullName evidence="2">Uncharacterized protein</fullName>
    </submittedName>
</protein>
<keyword evidence="1" id="KW-0472">Membrane</keyword>
<dbReference type="EMBL" id="CP009552">
    <property type="protein sequence ID" value="AIY90957.1"/>
    <property type="molecule type" value="Genomic_DNA"/>
</dbReference>
<evidence type="ECO:0000256" key="1">
    <source>
        <dbReference type="SAM" id="Phobius"/>
    </source>
</evidence>
<organism evidence="2 3">
    <name type="scientific">Geoglobus acetivorans</name>
    <dbReference type="NCBI Taxonomy" id="565033"/>
    <lineage>
        <taxon>Archaea</taxon>
        <taxon>Methanobacteriati</taxon>
        <taxon>Methanobacteriota</taxon>
        <taxon>Archaeoglobi</taxon>
        <taxon>Archaeoglobales</taxon>
        <taxon>Archaeoglobaceae</taxon>
        <taxon>Geoglobus</taxon>
    </lineage>
</organism>
<name>A0A0A7GJ22_GEOAI</name>
<feature type="transmembrane region" description="Helical" evidence="1">
    <location>
        <begin position="6"/>
        <end position="25"/>
    </location>
</feature>
<keyword evidence="1" id="KW-1133">Transmembrane helix</keyword>
<proteinExistence type="predicted"/>
<dbReference type="KEGG" id="gac:GACE_1932"/>
<dbReference type="Proteomes" id="UP000030624">
    <property type="component" value="Chromosome"/>
</dbReference>